<dbReference type="EMBL" id="BDGG01000002">
    <property type="protein sequence ID" value="GAU91522.1"/>
    <property type="molecule type" value="Genomic_DNA"/>
</dbReference>
<dbReference type="Gene3D" id="3.40.190.10">
    <property type="entry name" value="Periplasmic binding protein-like II"/>
    <property type="match status" value="2"/>
</dbReference>
<comment type="caution">
    <text evidence="1">The sequence shown here is derived from an EMBL/GenBank/DDBJ whole genome shotgun (WGS) entry which is preliminary data.</text>
</comment>
<name>A0A1D1UUU8_RAMVA</name>
<proteinExistence type="predicted"/>
<dbReference type="AlphaFoldDB" id="A0A1D1UUU8"/>
<dbReference type="Proteomes" id="UP000186922">
    <property type="component" value="Unassembled WGS sequence"/>
</dbReference>
<sequence>MQTFLRVRSANNIGLQGKQLFSIDVLFFQNATFSPLVQKIWSSIQSRLPDSIVASYEEGIKRVANGGNVVYVADNPFVDVEQQKVQDKVTFTSDNLARSWQAMAVKRGSPLVRILKDFSIQIHDLGFGDTIAGQLAGPCPSNN</sequence>
<gene>
    <name evidence="1" type="primary">RvY_03758-1</name>
    <name evidence="1" type="synonym">RvY_03758.1</name>
    <name evidence="1" type="ORF">RvY_03758</name>
</gene>
<dbReference type="SUPFAM" id="SSF53850">
    <property type="entry name" value="Periplasmic binding protein-like II"/>
    <property type="match status" value="1"/>
</dbReference>
<protein>
    <submittedName>
        <fullName evidence="1">Uncharacterized protein</fullName>
    </submittedName>
</protein>
<organism evidence="1 2">
    <name type="scientific">Ramazzottius varieornatus</name>
    <name type="common">Water bear</name>
    <name type="synonym">Tardigrade</name>
    <dbReference type="NCBI Taxonomy" id="947166"/>
    <lineage>
        <taxon>Eukaryota</taxon>
        <taxon>Metazoa</taxon>
        <taxon>Ecdysozoa</taxon>
        <taxon>Tardigrada</taxon>
        <taxon>Eutardigrada</taxon>
        <taxon>Parachela</taxon>
        <taxon>Hypsibioidea</taxon>
        <taxon>Ramazzottiidae</taxon>
        <taxon>Ramazzottius</taxon>
    </lineage>
</organism>
<reference evidence="1 2" key="1">
    <citation type="journal article" date="2016" name="Nat. Commun.">
        <title>Extremotolerant tardigrade genome and improved radiotolerance of human cultured cells by tardigrade-unique protein.</title>
        <authorList>
            <person name="Hashimoto T."/>
            <person name="Horikawa D.D."/>
            <person name="Saito Y."/>
            <person name="Kuwahara H."/>
            <person name="Kozuka-Hata H."/>
            <person name="Shin-I T."/>
            <person name="Minakuchi Y."/>
            <person name="Ohishi K."/>
            <person name="Motoyama A."/>
            <person name="Aizu T."/>
            <person name="Enomoto A."/>
            <person name="Kondo K."/>
            <person name="Tanaka S."/>
            <person name="Hara Y."/>
            <person name="Koshikawa S."/>
            <person name="Sagara H."/>
            <person name="Miura T."/>
            <person name="Yokobori S."/>
            <person name="Miyagawa K."/>
            <person name="Suzuki Y."/>
            <person name="Kubo T."/>
            <person name="Oyama M."/>
            <person name="Kohara Y."/>
            <person name="Fujiyama A."/>
            <person name="Arakawa K."/>
            <person name="Katayama T."/>
            <person name="Toyoda A."/>
            <person name="Kunieda T."/>
        </authorList>
    </citation>
    <scope>NUCLEOTIDE SEQUENCE [LARGE SCALE GENOMIC DNA]</scope>
    <source>
        <strain evidence="1 2">YOKOZUNA-1</strain>
    </source>
</reference>
<evidence type="ECO:0000313" key="1">
    <source>
        <dbReference type="EMBL" id="GAU91522.1"/>
    </source>
</evidence>
<accession>A0A1D1UUU8</accession>
<evidence type="ECO:0000313" key="2">
    <source>
        <dbReference type="Proteomes" id="UP000186922"/>
    </source>
</evidence>
<keyword evidence="2" id="KW-1185">Reference proteome</keyword>